<proteinExistence type="predicted"/>
<dbReference type="EMBL" id="CALTRL010001848">
    <property type="protein sequence ID" value="CAH7673920.1"/>
    <property type="molecule type" value="Genomic_DNA"/>
</dbReference>
<protein>
    <submittedName>
        <fullName evidence="2">Uncharacterized protein</fullName>
    </submittedName>
</protein>
<dbReference type="GO" id="GO:1990334">
    <property type="term" value="C:Bfa1-Bub2 complex"/>
    <property type="evidence" value="ECO:0007669"/>
    <property type="project" value="InterPro"/>
</dbReference>
<reference evidence="2" key="1">
    <citation type="submission" date="2022-06" db="EMBL/GenBank/DDBJ databases">
        <authorList>
            <consortium name="SYNGENTA / RWTH Aachen University"/>
        </authorList>
    </citation>
    <scope>NUCLEOTIDE SEQUENCE</scope>
</reference>
<dbReference type="GO" id="GO:0001100">
    <property type="term" value="P:negative regulation of exit from mitosis"/>
    <property type="evidence" value="ECO:0007669"/>
    <property type="project" value="InterPro"/>
</dbReference>
<organism evidence="2 3">
    <name type="scientific">Phakopsora pachyrhizi</name>
    <name type="common">Asian soybean rust disease fungus</name>
    <dbReference type="NCBI Taxonomy" id="170000"/>
    <lineage>
        <taxon>Eukaryota</taxon>
        <taxon>Fungi</taxon>
        <taxon>Dikarya</taxon>
        <taxon>Basidiomycota</taxon>
        <taxon>Pucciniomycotina</taxon>
        <taxon>Pucciniomycetes</taxon>
        <taxon>Pucciniales</taxon>
        <taxon>Phakopsoraceae</taxon>
        <taxon>Phakopsora</taxon>
    </lineage>
</organism>
<comment type="caution">
    <text evidence="2">The sequence shown here is derived from an EMBL/GenBank/DDBJ whole genome shotgun (WGS) entry which is preliminary data.</text>
</comment>
<sequence length="337" mass="37364">VLSGSKLVNPGERKETLFGAKSNGLGSRNRLEMRKAESIRRRNDATNGISKITTKNGLIRQMSMKTFSQAANNGEMRWNEEDVRWEGNEQVLREFDNVLSSSSRPALISQLSIQSPVIQSPGSEDFGGSEKGSTIRLNKAHNHVVGGMIFDSEAMCWRSREVDGEDELLLESDEELEMRWQADDEGSNTGGVGVDLAQSEWNDSGRLIDRGDDEVKQEGKFWDDCVEAEIRHLKEITPHPPNCLFSHEYQHHRPAPIVTTGRSQESSQSSRGFSARSPNLSASISYSSYSDLNASPAVNFLASGFQSGNPKAQSMALISSEIRVGVMRMIRVCLVRL</sequence>
<feature type="non-terminal residue" evidence="2">
    <location>
        <position position="1"/>
    </location>
</feature>
<dbReference type="PANTHER" id="PTHR35140:SF1">
    <property type="entry name" value="MITOTIC CHECK POINT PROTEIN BFA1"/>
    <property type="match status" value="1"/>
</dbReference>
<keyword evidence="3" id="KW-1185">Reference proteome</keyword>
<name>A0AAV0AXC4_PHAPC</name>
<evidence type="ECO:0000313" key="2">
    <source>
        <dbReference type="EMBL" id="CAH7673920.1"/>
    </source>
</evidence>
<dbReference type="Proteomes" id="UP001153365">
    <property type="component" value="Unassembled WGS sequence"/>
</dbReference>
<dbReference type="InterPro" id="IPR034586">
    <property type="entry name" value="Bfa1/Byr4"/>
</dbReference>
<evidence type="ECO:0000256" key="1">
    <source>
        <dbReference type="SAM" id="MobiDB-lite"/>
    </source>
</evidence>
<feature type="compositionally biased region" description="Low complexity" evidence="1">
    <location>
        <begin position="261"/>
        <end position="278"/>
    </location>
</feature>
<feature type="region of interest" description="Disordered" evidence="1">
    <location>
        <begin position="1"/>
        <end position="25"/>
    </location>
</feature>
<accession>A0AAV0AXC4</accession>
<gene>
    <name evidence="2" type="ORF">PPACK8108_LOCUS8814</name>
</gene>
<evidence type="ECO:0000313" key="3">
    <source>
        <dbReference type="Proteomes" id="UP001153365"/>
    </source>
</evidence>
<dbReference type="PANTHER" id="PTHR35140">
    <property type="entry name" value="MITOTIC CHECK POINT PROTEIN BFA1"/>
    <property type="match status" value="1"/>
</dbReference>
<dbReference type="GO" id="GO:0005096">
    <property type="term" value="F:GTPase activator activity"/>
    <property type="evidence" value="ECO:0007669"/>
    <property type="project" value="InterPro"/>
</dbReference>
<dbReference type="GO" id="GO:0044732">
    <property type="term" value="C:mitotic spindle pole body"/>
    <property type="evidence" value="ECO:0007669"/>
    <property type="project" value="TreeGrafter"/>
</dbReference>
<dbReference type="AlphaFoldDB" id="A0AAV0AXC4"/>
<feature type="region of interest" description="Disordered" evidence="1">
    <location>
        <begin position="258"/>
        <end position="278"/>
    </location>
</feature>